<dbReference type="AlphaFoldDB" id="A0ABC9CQ05"/>
<dbReference type="Gene3D" id="1.10.510.10">
    <property type="entry name" value="Transferase(Phosphotransferase) domain 1"/>
    <property type="match status" value="1"/>
</dbReference>
<dbReference type="InterPro" id="IPR017441">
    <property type="entry name" value="Protein_kinase_ATP_BS"/>
</dbReference>
<proteinExistence type="inferred from homology"/>
<keyword evidence="2" id="KW-0067">ATP-binding</keyword>
<evidence type="ECO:0000313" key="6">
    <source>
        <dbReference type="Proteomes" id="UP001497457"/>
    </source>
</evidence>
<evidence type="ECO:0000256" key="1">
    <source>
        <dbReference type="ARBA" id="ARBA00006019"/>
    </source>
</evidence>
<evidence type="ECO:0000256" key="2">
    <source>
        <dbReference type="PROSITE-ProRule" id="PRU10141"/>
    </source>
</evidence>
<dbReference type="Gene3D" id="1.20.1310.10">
    <property type="entry name" value="Cullin Repeats"/>
    <property type="match status" value="1"/>
</dbReference>
<comment type="similarity">
    <text evidence="1">Belongs to the cullin family.</text>
</comment>
<dbReference type="PROSITE" id="PS50011">
    <property type="entry name" value="PROTEIN_KINASE_DOM"/>
    <property type="match status" value="1"/>
</dbReference>
<protein>
    <recommendedName>
        <fullName evidence="4">Protein kinase domain-containing protein</fullName>
    </recommendedName>
</protein>
<feature type="compositionally biased region" description="Polar residues" evidence="3">
    <location>
        <begin position="253"/>
        <end position="309"/>
    </location>
</feature>
<dbReference type="PROSITE" id="PS00107">
    <property type="entry name" value="PROTEIN_KINASE_ATP"/>
    <property type="match status" value="1"/>
</dbReference>
<dbReference type="InterPro" id="IPR000719">
    <property type="entry name" value="Prot_kinase_dom"/>
</dbReference>
<dbReference type="InterPro" id="IPR011009">
    <property type="entry name" value="Kinase-like_dom_sf"/>
</dbReference>
<feature type="region of interest" description="Disordered" evidence="3">
    <location>
        <begin position="243"/>
        <end position="314"/>
    </location>
</feature>
<keyword evidence="2" id="KW-0547">Nucleotide-binding</keyword>
<dbReference type="GO" id="GO:0005524">
    <property type="term" value="F:ATP binding"/>
    <property type="evidence" value="ECO:0007669"/>
    <property type="project" value="UniProtKB-UniRule"/>
</dbReference>
<name>A0ABC9CQ05_9POAL</name>
<dbReference type="InterPro" id="IPR016159">
    <property type="entry name" value="Cullin_repeat-like_dom_sf"/>
</dbReference>
<dbReference type="SUPFAM" id="SSF56112">
    <property type="entry name" value="Protein kinase-like (PK-like)"/>
    <property type="match status" value="1"/>
</dbReference>
<accession>A0ABC9CQ05</accession>
<reference evidence="5" key="1">
    <citation type="submission" date="2024-10" db="EMBL/GenBank/DDBJ databases">
        <authorList>
            <person name="Ryan C."/>
        </authorList>
    </citation>
    <scope>NUCLEOTIDE SEQUENCE [LARGE SCALE GENOMIC DNA]</scope>
</reference>
<dbReference type="Gene3D" id="3.30.200.20">
    <property type="entry name" value="Phosphorylase Kinase, domain 1"/>
    <property type="match status" value="1"/>
</dbReference>
<evidence type="ECO:0000313" key="5">
    <source>
        <dbReference type="EMBL" id="CAL5024126.1"/>
    </source>
</evidence>
<dbReference type="FunFam" id="3.30.200.20:FF:000465">
    <property type="entry name" value="Cysteine-rich receptor-like protein kinase 6"/>
    <property type="match status" value="1"/>
</dbReference>
<dbReference type="PANTHER" id="PTHR45707">
    <property type="entry name" value="C2 CALCIUM/LIPID-BINDING PLANT PHOSPHORIBOSYLTRANSFERASE FAMILY PROTEIN"/>
    <property type="match status" value="1"/>
</dbReference>
<feature type="domain" description="Protein kinase" evidence="4">
    <location>
        <begin position="1"/>
        <end position="244"/>
    </location>
</feature>
<dbReference type="Proteomes" id="UP001497457">
    <property type="component" value="Chromosome 3rd"/>
</dbReference>
<evidence type="ECO:0000259" key="4">
    <source>
        <dbReference type="PROSITE" id="PS50011"/>
    </source>
</evidence>
<evidence type="ECO:0000256" key="3">
    <source>
        <dbReference type="SAM" id="MobiDB-lite"/>
    </source>
</evidence>
<feature type="binding site" evidence="2">
    <location>
        <position position="53"/>
    </location>
    <ligand>
        <name>ATP</name>
        <dbReference type="ChEBI" id="CHEBI:30616"/>
    </ligand>
</feature>
<dbReference type="Pfam" id="PF00888">
    <property type="entry name" value="Cullin"/>
    <property type="match status" value="1"/>
</dbReference>
<dbReference type="SUPFAM" id="SSF74788">
    <property type="entry name" value="Cullin repeat-like"/>
    <property type="match status" value="1"/>
</dbReference>
<gene>
    <name evidence="5" type="ORF">URODEC1_LOCUS77354</name>
</gene>
<organism evidence="5 6">
    <name type="scientific">Urochloa decumbens</name>
    <dbReference type="NCBI Taxonomy" id="240449"/>
    <lineage>
        <taxon>Eukaryota</taxon>
        <taxon>Viridiplantae</taxon>
        <taxon>Streptophyta</taxon>
        <taxon>Embryophyta</taxon>
        <taxon>Tracheophyta</taxon>
        <taxon>Spermatophyta</taxon>
        <taxon>Magnoliopsida</taxon>
        <taxon>Liliopsida</taxon>
        <taxon>Poales</taxon>
        <taxon>Poaceae</taxon>
        <taxon>PACMAD clade</taxon>
        <taxon>Panicoideae</taxon>
        <taxon>Panicodae</taxon>
        <taxon>Paniceae</taxon>
        <taxon>Melinidinae</taxon>
        <taxon>Urochloa</taxon>
    </lineage>
</organism>
<dbReference type="Pfam" id="PF00069">
    <property type="entry name" value="Pkinase"/>
    <property type="match status" value="2"/>
</dbReference>
<dbReference type="InterPro" id="IPR001373">
    <property type="entry name" value="Cullin_N"/>
</dbReference>
<keyword evidence="6" id="KW-1185">Reference proteome</keyword>
<sequence>MVSNESLEAKALPLSLLKCITNDFSDNHKIGHGGFAVVYKGLLENGAVVAVKKLSQTSDTDEGKFHGEVDCLMKAKHKNIVRFLGYCSDTQGLRVELNGKSVMAEVRQRLLCYEYLPNGSLDKYISKDFGISRRFDEKQTHVVTSKIAGTLGYLAPELYCGKISFKSDIYSLGFIMIEILTGEKGYPVVEDVLKRWRHKVEKSQEEWQLEQIRVCTEVGQRCLEPDPAKRPRAQDIISVLEQTESEERRAETGANSSTVPQASSLVENKNKLNGSTVPQTSSLVENKNNSNSSTVPQASSVVEKTNRSTSQRRRLKVETLKVTDPETRTCKAVMQAMCEFYDQGSQNISFEELYRGAYNLVVRGKGEQLYSAMETTMTSEVQRLCRTLDAAPEDGILFLQDLLTKWNKHIRAVNFTHDALMYMERTFVPANGKTPIKELGLRLWRDHMVCSDKIRERLIEAVKQTGVDEDELLAGVKRC</sequence>
<dbReference type="EMBL" id="OZ075113">
    <property type="protein sequence ID" value="CAL5024126.1"/>
    <property type="molecule type" value="Genomic_DNA"/>
</dbReference>